<gene>
    <name evidence="2" type="ORF">WJX84_007841</name>
</gene>
<dbReference type="Proteomes" id="UP001485043">
    <property type="component" value="Unassembled WGS sequence"/>
</dbReference>
<accession>A0AAW1SU88</accession>
<feature type="compositionally biased region" description="Basic and acidic residues" evidence="1">
    <location>
        <begin position="45"/>
        <end position="57"/>
    </location>
</feature>
<comment type="caution">
    <text evidence="2">The sequence shown here is derived from an EMBL/GenBank/DDBJ whole genome shotgun (WGS) entry which is preliminary data.</text>
</comment>
<evidence type="ECO:0000313" key="2">
    <source>
        <dbReference type="EMBL" id="KAK9860432.1"/>
    </source>
</evidence>
<name>A0AAW1SU88_9CHLO</name>
<reference evidence="2 3" key="1">
    <citation type="journal article" date="2024" name="Nat. Commun.">
        <title>Phylogenomics reveals the evolutionary origins of lichenization in chlorophyte algae.</title>
        <authorList>
            <person name="Puginier C."/>
            <person name="Libourel C."/>
            <person name="Otte J."/>
            <person name="Skaloud P."/>
            <person name="Haon M."/>
            <person name="Grisel S."/>
            <person name="Petersen M."/>
            <person name="Berrin J.G."/>
            <person name="Delaux P.M."/>
            <person name="Dal Grande F."/>
            <person name="Keller J."/>
        </authorList>
    </citation>
    <scope>NUCLEOTIDE SEQUENCE [LARGE SCALE GENOMIC DNA]</scope>
    <source>
        <strain evidence="2 3">SAG 2523</strain>
    </source>
</reference>
<sequence length="80" mass="9091">MDDGTHHLSLLPQHNDAALAAWLPKWWNQGRAWQQPPAEPENPEEPYHGQDEEDRHLLGQPQSEHPQLLPNLEPLGHGDA</sequence>
<protein>
    <submittedName>
        <fullName evidence="2">Uncharacterized protein</fullName>
    </submittedName>
</protein>
<evidence type="ECO:0000256" key="1">
    <source>
        <dbReference type="SAM" id="MobiDB-lite"/>
    </source>
</evidence>
<dbReference type="AlphaFoldDB" id="A0AAW1SU88"/>
<dbReference type="EMBL" id="JALJOV010000838">
    <property type="protein sequence ID" value="KAK9860432.1"/>
    <property type="molecule type" value="Genomic_DNA"/>
</dbReference>
<evidence type="ECO:0000313" key="3">
    <source>
        <dbReference type="Proteomes" id="UP001485043"/>
    </source>
</evidence>
<organism evidence="2 3">
    <name type="scientific">Apatococcus fuscideae</name>
    <dbReference type="NCBI Taxonomy" id="2026836"/>
    <lineage>
        <taxon>Eukaryota</taxon>
        <taxon>Viridiplantae</taxon>
        <taxon>Chlorophyta</taxon>
        <taxon>core chlorophytes</taxon>
        <taxon>Trebouxiophyceae</taxon>
        <taxon>Chlorellales</taxon>
        <taxon>Chlorellaceae</taxon>
        <taxon>Apatococcus</taxon>
    </lineage>
</organism>
<keyword evidence="3" id="KW-1185">Reference proteome</keyword>
<feature type="region of interest" description="Disordered" evidence="1">
    <location>
        <begin position="31"/>
        <end position="80"/>
    </location>
</feature>
<proteinExistence type="predicted"/>